<reference evidence="1 2" key="1">
    <citation type="submission" date="2014-04" db="EMBL/GenBank/DDBJ databases">
        <title>Characterization and application of a salt tolerant electro-active bacterium.</title>
        <authorList>
            <person name="Yang L."/>
            <person name="Wei S."/>
            <person name="Tay Q.X.M."/>
        </authorList>
    </citation>
    <scope>NUCLEOTIDE SEQUENCE [LARGE SCALE GENOMIC DNA]</scope>
    <source>
        <strain evidence="1 2">LY1</strain>
    </source>
</reference>
<keyword evidence="2" id="KW-1185">Reference proteome</keyword>
<dbReference type="STRING" id="1048983.EL17_19975"/>
<evidence type="ECO:0000313" key="1">
    <source>
        <dbReference type="EMBL" id="KEO72185.1"/>
    </source>
</evidence>
<comment type="caution">
    <text evidence="1">The sequence shown here is derived from an EMBL/GenBank/DDBJ whole genome shotgun (WGS) entry which is preliminary data.</text>
</comment>
<dbReference type="Proteomes" id="UP000027821">
    <property type="component" value="Unassembled WGS sequence"/>
</dbReference>
<dbReference type="EMBL" id="JMIH01000028">
    <property type="protein sequence ID" value="KEO72185.1"/>
    <property type="molecule type" value="Genomic_DNA"/>
</dbReference>
<organism evidence="1 2">
    <name type="scientific">Anditalea andensis</name>
    <dbReference type="NCBI Taxonomy" id="1048983"/>
    <lineage>
        <taxon>Bacteria</taxon>
        <taxon>Pseudomonadati</taxon>
        <taxon>Bacteroidota</taxon>
        <taxon>Cytophagia</taxon>
        <taxon>Cytophagales</taxon>
        <taxon>Cytophagaceae</taxon>
        <taxon>Anditalea</taxon>
    </lineage>
</organism>
<dbReference type="AlphaFoldDB" id="A0A074KVD4"/>
<protein>
    <submittedName>
        <fullName evidence="1">Uncharacterized protein</fullName>
    </submittedName>
</protein>
<name>A0A074KVD4_9BACT</name>
<evidence type="ECO:0000313" key="2">
    <source>
        <dbReference type="Proteomes" id="UP000027821"/>
    </source>
</evidence>
<gene>
    <name evidence="1" type="ORF">EL17_19975</name>
</gene>
<sequence length="65" mass="7714">MYVTIQYKQKENTSGEKHYNFKKDSCLTINLCCYHIDIRLEYTSISPIFEVRPKAIDILIQKSIK</sequence>
<accession>A0A074KVD4</accession>
<proteinExistence type="predicted"/>